<organism evidence="2 3">
    <name type="scientific">Papaver atlanticum</name>
    <dbReference type="NCBI Taxonomy" id="357466"/>
    <lineage>
        <taxon>Eukaryota</taxon>
        <taxon>Viridiplantae</taxon>
        <taxon>Streptophyta</taxon>
        <taxon>Embryophyta</taxon>
        <taxon>Tracheophyta</taxon>
        <taxon>Spermatophyta</taxon>
        <taxon>Magnoliopsida</taxon>
        <taxon>Ranunculales</taxon>
        <taxon>Papaveraceae</taxon>
        <taxon>Papaveroideae</taxon>
        <taxon>Papaver</taxon>
    </lineage>
</organism>
<keyword evidence="1" id="KW-0812">Transmembrane</keyword>
<comment type="caution">
    <text evidence="2">The sequence shown here is derived from an EMBL/GenBank/DDBJ whole genome shotgun (WGS) entry which is preliminary data.</text>
</comment>
<accession>A0AAD4XJG4</accession>
<dbReference type="Proteomes" id="UP001202328">
    <property type="component" value="Unassembled WGS sequence"/>
</dbReference>
<dbReference type="InterPro" id="IPR028945">
    <property type="entry name" value="Get1"/>
</dbReference>
<protein>
    <submittedName>
        <fullName evidence="2">Uncharacterized protein</fullName>
    </submittedName>
</protein>
<sequence>MKETLEIQNSLAAPLILILTFFLQIVPVFLSYLKEKRGSWNAKEIELKQQIKDLLKEAAPLSNPSTFAQAALLRRKAAAKEKELQQCQELHKQKNHYDMCLKALSILKVIAYPLLILWFWRNPVAVVPQQLVQPLGRIFSWRTLDPVSSHIMVGIIPCNRTKVKNASPWTWIEDMRDHLYNSTSLQDKGTRLSL</sequence>
<proteinExistence type="predicted"/>
<keyword evidence="1" id="KW-1133">Transmembrane helix</keyword>
<dbReference type="AlphaFoldDB" id="A0AAD4XJG4"/>
<dbReference type="EMBL" id="JAJJMB010009125">
    <property type="protein sequence ID" value="KAI3916157.1"/>
    <property type="molecule type" value="Genomic_DNA"/>
</dbReference>
<evidence type="ECO:0000313" key="2">
    <source>
        <dbReference type="EMBL" id="KAI3916157.1"/>
    </source>
</evidence>
<feature type="transmembrane region" description="Helical" evidence="1">
    <location>
        <begin position="12"/>
        <end position="33"/>
    </location>
</feature>
<feature type="transmembrane region" description="Helical" evidence="1">
    <location>
        <begin position="100"/>
        <end position="120"/>
    </location>
</feature>
<gene>
    <name evidence="2" type="ORF">MKW98_004598</name>
</gene>
<name>A0AAD4XJG4_9MAGN</name>
<evidence type="ECO:0000313" key="3">
    <source>
        <dbReference type="Proteomes" id="UP001202328"/>
    </source>
</evidence>
<keyword evidence="1" id="KW-0472">Membrane</keyword>
<reference evidence="2" key="1">
    <citation type="submission" date="2022-04" db="EMBL/GenBank/DDBJ databases">
        <title>A functionally conserved STORR gene fusion in Papaver species that diverged 16.8 million years ago.</title>
        <authorList>
            <person name="Catania T."/>
        </authorList>
    </citation>
    <scope>NUCLEOTIDE SEQUENCE</scope>
    <source>
        <strain evidence="2">S-188037</strain>
    </source>
</reference>
<dbReference type="Pfam" id="PF04420">
    <property type="entry name" value="CHD5"/>
    <property type="match status" value="1"/>
</dbReference>
<dbReference type="GO" id="GO:0071816">
    <property type="term" value="P:tail-anchored membrane protein insertion into ER membrane"/>
    <property type="evidence" value="ECO:0007669"/>
    <property type="project" value="InterPro"/>
</dbReference>
<evidence type="ECO:0000256" key="1">
    <source>
        <dbReference type="SAM" id="Phobius"/>
    </source>
</evidence>
<keyword evidence="3" id="KW-1185">Reference proteome</keyword>